<sequence>MFFVLLISYSIALSCTMFDGDYLKLVAHNNEYLYYPITNAFKDWRDFAKYELIDHNNKIQLIQPIQLLNSEIIDETHEDYKIIKFDGVQRRERYWLNQYAILRIINNQYQLIYNFQQWHSNQDRMPKFDKSIDIGSTDQIKCFDFVWINSKSLIIDCMEIINEQEINYFYIIQIGDQILKTKIENTYPYSRNQERNIYIQSKYLYRVTKKNQYNNENQVEIFEYNSQTLELTLFTIINSQFFVDNNFTQDYEDYENFQILDFKYSDTYQFSFLDDLQNIIYLSYYSDEWTLTRDQTKYKIHSYDIDFKSKIYIGIGDSFFYNSKYPSSQLILTFDTSNYTPYMMDNYCNLVSSESIIQIVANEISFTKLGDFSKVLIDQKNNEIFSIQGNRILRFFNHYSVNLLYHPVDNDDYKIYQAQVNYKGCTLNIEYQTIASDSQELIQIRKDEFMFWSPFFASSISQINYFNLLVQGPNISIAILNEQEKISDHYYQTQPQKQITVDNQPESNYVYLEIIEYTRINTFQLMIISQNDQLKLTLKICVYIDFKFECSKVEETQLDFQLTKQNTAISCFMDFVEIVTLISSEKLSYISFHQPGYFSTQVFPLDKEQEIDTIAYFTYILVLSSSKQQVVYVYSLIQEMILLYQFSSQDYVFIKPNQLFNQQQDIQTFIHQLFIFNKQDQLLIIMYLDFSLHYVVNQIQLNEVQNIKVQISKNRFVVVQEKKDNNYEILIYNMENKCNIVLEKTLPLYSYVIDNLDNISLSLYLDALYVKSQNKLLIYLLNNPSHNSLFKEIIIDKDVKDIFGIRNYLVFIQKQELIIYYIQTQLAFGYNINMNNDIFIQLNQTQVQFTNNKSQFNLSQKFKYVNMNTQIELYNEKLQIVTKLKDEKHNNMIQDMGSNWYSGQVIKFQSLNINNLNDIKIIQPINETQHLFFNVSRSVKEFDETKLFVLSDYTYSLIEKTNGKLVKEFKFLDENYQCKSILYAQNQNYIVSCSQGTKEIIFGISCKNQVCESSKGLSISSSLRKAYIFEKTLFCIGQSFLYVYGIKESILEIEKAKFIGEIQFDPDYYSNTIIMIKSNHYNLYSFNFQGQLLIKELKILDDQLIQFNKLVIDVKEYLNKEYYMDNQLVEIQVLSTNLEDELFQGKFLFFAKQGAHFGMNYNFTCNDSGCQLKNQEVFSVIQGYEDFILFEKYIPTIQLQNDLLLILYQDWRSSSKFLAAYRLPQNYSKNFPIQFFGAIEFTNQFYRIEKQLISYKLNNKEYLLFNNYNYSILTMYEVTQSPKIVYNGIIKSDVQYIQVKNHFKNAILMLNIDVEKTEKSYLWLWILLGVVGGLFCIGAGFYLYKKKKKEDTLI</sequence>
<keyword evidence="2" id="KW-0732">Signal</keyword>
<evidence type="ECO:0000256" key="1">
    <source>
        <dbReference type="SAM" id="Phobius"/>
    </source>
</evidence>
<name>A0A8S1XMY5_9CILI</name>
<protein>
    <recommendedName>
        <fullName evidence="5">Transmembrane protein</fullName>
    </recommendedName>
</protein>
<keyword evidence="1" id="KW-1133">Transmembrane helix</keyword>
<dbReference type="EMBL" id="CAJJDO010000130">
    <property type="protein sequence ID" value="CAD8202307.1"/>
    <property type="molecule type" value="Genomic_DNA"/>
</dbReference>
<dbReference type="Proteomes" id="UP000689195">
    <property type="component" value="Unassembled WGS sequence"/>
</dbReference>
<reference evidence="3" key="1">
    <citation type="submission" date="2021-01" db="EMBL/GenBank/DDBJ databases">
        <authorList>
            <consortium name="Genoscope - CEA"/>
            <person name="William W."/>
        </authorList>
    </citation>
    <scope>NUCLEOTIDE SEQUENCE</scope>
</reference>
<keyword evidence="1" id="KW-0472">Membrane</keyword>
<organism evidence="3 4">
    <name type="scientific">Paramecium pentaurelia</name>
    <dbReference type="NCBI Taxonomy" id="43138"/>
    <lineage>
        <taxon>Eukaryota</taxon>
        <taxon>Sar</taxon>
        <taxon>Alveolata</taxon>
        <taxon>Ciliophora</taxon>
        <taxon>Intramacronucleata</taxon>
        <taxon>Oligohymenophorea</taxon>
        <taxon>Peniculida</taxon>
        <taxon>Parameciidae</taxon>
        <taxon>Paramecium</taxon>
    </lineage>
</organism>
<proteinExistence type="predicted"/>
<gene>
    <name evidence="3" type="ORF">PPENT_87.1.T1300156</name>
</gene>
<evidence type="ECO:0000313" key="3">
    <source>
        <dbReference type="EMBL" id="CAD8202307.1"/>
    </source>
</evidence>
<dbReference type="OrthoDB" id="310723at2759"/>
<keyword evidence="1" id="KW-0812">Transmembrane</keyword>
<evidence type="ECO:0000256" key="2">
    <source>
        <dbReference type="SAM" id="SignalP"/>
    </source>
</evidence>
<evidence type="ECO:0008006" key="5">
    <source>
        <dbReference type="Google" id="ProtNLM"/>
    </source>
</evidence>
<keyword evidence="4" id="KW-1185">Reference proteome</keyword>
<accession>A0A8S1XMY5</accession>
<comment type="caution">
    <text evidence="3">The sequence shown here is derived from an EMBL/GenBank/DDBJ whole genome shotgun (WGS) entry which is preliminary data.</text>
</comment>
<feature type="chain" id="PRO_5035732235" description="Transmembrane protein" evidence="2">
    <location>
        <begin position="17"/>
        <end position="1354"/>
    </location>
</feature>
<evidence type="ECO:0000313" key="4">
    <source>
        <dbReference type="Proteomes" id="UP000689195"/>
    </source>
</evidence>
<feature type="signal peptide" evidence="2">
    <location>
        <begin position="1"/>
        <end position="16"/>
    </location>
</feature>
<feature type="transmembrane region" description="Helical" evidence="1">
    <location>
        <begin position="1322"/>
        <end position="1344"/>
    </location>
</feature>